<feature type="compositionally biased region" description="Basic and acidic residues" evidence="20">
    <location>
        <begin position="565"/>
        <end position="577"/>
    </location>
</feature>
<proteinExistence type="inferred from homology"/>
<dbReference type="FunFam" id="1.10.10.10:FF:000065">
    <property type="entry name" value="Interferon regulatory factor"/>
    <property type="match status" value="1"/>
</dbReference>
<dbReference type="SMART" id="SM00115">
    <property type="entry name" value="CASc"/>
    <property type="match status" value="1"/>
</dbReference>
<keyword evidence="8" id="KW-0378">Hydrolase</keyword>
<keyword evidence="4" id="KW-0678">Repressor</keyword>
<evidence type="ECO:0000256" key="11">
    <source>
        <dbReference type="ARBA" id="ARBA00023015"/>
    </source>
</evidence>
<evidence type="ECO:0000256" key="17">
    <source>
        <dbReference type="ARBA" id="ARBA00023242"/>
    </source>
</evidence>
<evidence type="ECO:0000313" key="25">
    <source>
        <dbReference type="Proteomes" id="UP001214576"/>
    </source>
</evidence>
<feature type="domain" description="IRF tryptophan pentad repeat" evidence="23">
    <location>
        <begin position="324"/>
        <end position="432"/>
    </location>
</feature>
<dbReference type="Pfam" id="PF00605">
    <property type="entry name" value="IRF"/>
    <property type="match status" value="1"/>
</dbReference>
<evidence type="ECO:0000256" key="7">
    <source>
        <dbReference type="ARBA" id="ARBA00022703"/>
    </source>
</evidence>
<evidence type="ECO:0000256" key="1">
    <source>
        <dbReference type="ARBA" id="ARBA00004123"/>
    </source>
</evidence>
<feature type="compositionally biased region" description="Pro residues" evidence="20">
    <location>
        <begin position="625"/>
        <end position="638"/>
    </location>
</feature>
<dbReference type="PROSITE" id="PS51507">
    <property type="entry name" value="IRF_2"/>
    <property type="match status" value="1"/>
</dbReference>
<dbReference type="GO" id="GO:0004197">
    <property type="term" value="F:cysteine-type endopeptidase activity"/>
    <property type="evidence" value="ECO:0007669"/>
    <property type="project" value="InterPro"/>
</dbReference>
<evidence type="ECO:0000256" key="18">
    <source>
        <dbReference type="ARBA" id="ARBA00046732"/>
    </source>
</evidence>
<evidence type="ECO:0000256" key="8">
    <source>
        <dbReference type="ARBA" id="ARBA00022801"/>
    </source>
</evidence>
<gene>
    <name evidence="24" type="ORF">MG293_020374</name>
</gene>
<dbReference type="Proteomes" id="UP001214576">
    <property type="component" value="Unassembled WGS sequence"/>
</dbReference>
<evidence type="ECO:0000256" key="19">
    <source>
        <dbReference type="RuleBase" id="RU003971"/>
    </source>
</evidence>
<keyword evidence="12" id="KW-0051">Antiviral defense</keyword>
<comment type="subunit">
    <text evidence="18">Monomer. Homodimer. Interacts with EP300. Interacts with MYD88. Interacts with PIAS3. Interacts with SPOP.</text>
</comment>
<evidence type="ECO:0000256" key="4">
    <source>
        <dbReference type="ARBA" id="ARBA00022491"/>
    </source>
</evidence>
<feature type="region of interest" description="Disordered" evidence="20">
    <location>
        <begin position="625"/>
        <end position="668"/>
    </location>
</feature>
<dbReference type="Pfam" id="PF00656">
    <property type="entry name" value="Peptidase_C14"/>
    <property type="match status" value="1"/>
</dbReference>
<dbReference type="PRINTS" id="PR00376">
    <property type="entry name" value="IL1BCENZYME"/>
</dbReference>
<feature type="domain" description="Caspase family p10" evidence="21">
    <location>
        <begin position="183"/>
        <end position="246"/>
    </location>
</feature>
<feature type="compositionally biased region" description="Basic and acidic residues" evidence="20">
    <location>
        <begin position="444"/>
        <end position="459"/>
    </location>
</feature>
<dbReference type="PROSITE" id="PS01121">
    <property type="entry name" value="CASPASE_HIS"/>
    <property type="match status" value="1"/>
</dbReference>
<dbReference type="GO" id="GO:0006508">
    <property type="term" value="P:proteolysis"/>
    <property type="evidence" value="ECO:0007669"/>
    <property type="project" value="UniProtKB-KW"/>
</dbReference>
<dbReference type="GO" id="GO:0006915">
    <property type="term" value="P:apoptotic process"/>
    <property type="evidence" value="ECO:0007669"/>
    <property type="project" value="UniProtKB-KW"/>
</dbReference>
<dbReference type="PROSITE" id="PS50208">
    <property type="entry name" value="CASPASE_P20"/>
    <property type="match status" value="1"/>
</dbReference>
<dbReference type="InterPro" id="IPR011600">
    <property type="entry name" value="Pept_C14_caspase"/>
</dbReference>
<dbReference type="PANTHER" id="PTHR11949:SF22">
    <property type="entry name" value="INTERFERON REGULATORY FACTOR 2"/>
    <property type="match status" value="1"/>
</dbReference>
<dbReference type="InterPro" id="IPR015917">
    <property type="entry name" value="Pept_C14A"/>
</dbReference>
<dbReference type="SUPFAM" id="SSF46785">
    <property type="entry name" value="Winged helix' DNA-binding domain"/>
    <property type="match status" value="1"/>
</dbReference>
<dbReference type="CDD" id="cd00032">
    <property type="entry name" value="CASc"/>
    <property type="match status" value="1"/>
</dbReference>
<dbReference type="CDD" id="cd00103">
    <property type="entry name" value="IRF"/>
    <property type="match status" value="1"/>
</dbReference>
<dbReference type="InterPro" id="IPR002138">
    <property type="entry name" value="Pept_C14_p10"/>
</dbReference>
<dbReference type="InterPro" id="IPR029030">
    <property type="entry name" value="Caspase-like_dom_sf"/>
</dbReference>
<dbReference type="EMBL" id="JAKZEL010000027">
    <property type="protein sequence ID" value="KAI4529696.1"/>
    <property type="molecule type" value="Genomic_DNA"/>
</dbReference>
<evidence type="ECO:0000256" key="16">
    <source>
        <dbReference type="ARBA" id="ARBA00023163"/>
    </source>
</evidence>
<keyword evidence="7" id="KW-0053">Apoptosis</keyword>
<feature type="domain" description="Caspase family p20" evidence="22">
    <location>
        <begin position="43"/>
        <end position="167"/>
    </location>
</feature>
<comment type="similarity">
    <text evidence="2 19">Belongs to the peptidase C14A family.</text>
</comment>
<dbReference type="InterPro" id="IPR001346">
    <property type="entry name" value="Interferon_reg_fact_DNA-bd_dom"/>
</dbReference>
<evidence type="ECO:0000256" key="10">
    <source>
        <dbReference type="ARBA" id="ARBA00022843"/>
    </source>
</evidence>
<dbReference type="SMART" id="SM00348">
    <property type="entry name" value="IRF"/>
    <property type="match status" value="1"/>
</dbReference>
<feature type="compositionally biased region" description="Polar residues" evidence="20">
    <location>
        <begin position="547"/>
        <end position="558"/>
    </location>
</feature>
<dbReference type="InterPro" id="IPR036388">
    <property type="entry name" value="WH-like_DNA-bd_sf"/>
</dbReference>
<dbReference type="PROSITE" id="PS01122">
    <property type="entry name" value="CASPASE_CYS"/>
    <property type="match status" value="1"/>
</dbReference>
<evidence type="ECO:0000259" key="23">
    <source>
        <dbReference type="PROSITE" id="PS51507"/>
    </source>
</evidence>
<comment type="caution">
    <text evidence="24">The sequence shown here is derived from an EMBL/GenBank/DDBJ whole genome shotgun (WGS) entry which is preliminary data.</text>
</comment>
<dbReference type="GO" id="GO:0002376">
    <property type="term" value="P:immune system process"/>
    <property type="evidence" value="ECO:0007669"/>
    <property type="project" value="TreeGrafter"/>
</dbReference>
<dbReference type="GO" id="GO:0005634">
    <property type="term" value="C:nucleus"/>
    <property type="evidence" value="ECO:0007669"/>
    <property type="project" value="UniProtKB-SubCell"/>
</dbReference>
<feature type="region of interest" description="Disordered" evidence="20">
    <location>
        <begin position="547"/>
        <end position="582"/>
    </location>
</feature>
<evidence type="ECO:0000256" key="14">
    <source>
        <dbReference type="ARBA" id="ARBA00023145"/>
    </source>
</evidence>
<dbReference type="SUPFAM" id="SSF52129">
    <property type="entry name" value="Caspase-like"/>
    <property type="match status" value="1"/>
</dbReference>
<dbReference type="PANTHER" id="PTHR11949">
    <property type="entry name" value="INTERFERON REGULATORY FACTOR"/>
    <property type="match status" value="1"/>
</dbReference>
<sequence length="668" mass="75338">MENTENSVDSKSIKTSETTILHGSKSVDSGISLEESYKMDYPEMGLCIIINNKNFHENTGMACRSGTDVDAANLRETFTSLKYEVRIKNDLTRKEMLELMSDVSKEDHSKRSSFICVLLSHGEEGIIFGTNGPVDLKKLASFFRGDCCRSLTGKPKLFIIQACRGTELDCGIETDSGSEDDMACQKIPVEADFLYAYSTAPGYFSWRNSKYGSWFIQALCEMLKKYAHKLELMHILTRVNRKVRKGAELWMPLGCDRQLGKHPSKEADSWSEWVGDGFIHGKIDCCTAKSSLSFLDSLEMSPDPSRQMILGCSNPQKDTMPVERMRMRPWLEEQINSNMIPGLKWLSKEKKIFQIPWMHAARHGWDVEKDAPLFRNWAIHTGKHQPGIDKPDPKTWKANFRCAMNSLPDIEEVKDKSIKKGNNAFRVYRMLPMSERPSKKGKKPKTEKEDRVKHIKQEPIESPLGLSNGVSDLPPEYAVLTSTIKTEVDSTVNIIVVGQSHLDGTYEDQEIVTNPPDICQVVEVTTESDEQPVSMSELYPLQISPVSSYAESETTDSVPSDEESSEGRPHWRKRNVEGKQYLSNMGPRSTYLLPSMATFVTSNKPDLQVTIKEESCPVPYNSSWPPFPDLPLAPPMSPTPSSSRPDRETRASVIKKTSDITQARVKSY</sequence>
<protein>
    <recommendedName>
        <fullName evidence="3">Interferon regulatory factor 1</fullName>
    </recommendedName>
</protein>
<keyword evidence="6" id="KW-0645">Protease</keyword>
<dbReference type="AlphaFoldDB" id="A0AAD4TN98"/>
<feature type="region of interest" description="Disordered" evidence="20">
    <location>
        <begin position="432"/>
        <end position="468"/>
    </location>
</feature>
<dbReference type="InterPro" id="IPR001309">
    <property type="entry name" value="Pept_C14_p20"/>
</dbReference>
<keyword evidence="25" id="KW-1185">Reference proteome</keyword>
<dbReference type="InterPro" id="IPR036390">
    <property type="entry name" value="WH_DNA-bd_sf"/>
</dbReference>
<evidence type="ECO:0000259" key="21">
    <source>
        <dbReference type="PROSITE" id="PS50207"/>
    </source>
</evidence>
<evidence type="ECO:0000256" key="3">
    <source>
        <dbReference type="ARBA" id="ARBA00013898"/>
    </source>
</evidence>
<keyword evidence="14" id="KW-0865">Zymogen</keyword>
<dbReference type="Gene3D" id="3.40.50.1460">
    <property type="match status" value="1"/>
</dbReference>
<dbReference type="GO" id="GO:0000981">
    <property type="term" value="F:DNA-binding transcription factor activity, RNA polymerase II-specific"/>
    <property type="evidence" value="ECO:0007669"/>
    <property type="project" value="TreeGrafter"/>
</dbReference>
<evidence type="ECO:0000259" key="22">
    <source>
        <dbReference type="PROSITE" id="PS50208"/>
    </source>
</evidence>
<name>A0AAD4TN98_OVIAM</name>
<keyword evidence="16" id="KW-0804">Transcription</keyword>
<evidence type="ECO:0000256" key="12">
    <source>
        <dbReference type="ARBA" id="ARBA00023118"/>
    </source>
</evidence>
<keyword evidence="11" id="KW-0805">Transcription regulation</keyword>
<comment type="subcellular location">
    <subcellularLocation>
        <location evidence="1">Nucleus</location>
    </subcellularLocation>
</comment>
<organism evidence="24 25">
    <name type="scientific">Ovis ammon polii</name>
    <dbReference type="NCBI Taxonomy" id="230172"/>
    <lineage>
        <taxon>Eukaryota</taxon>
        <taxon>Metazoa</taxon>
        <taxon>Chordata</taxon>
        <taxon>Craniata</taxon>
        <taxon>Vertebrata</taxon>
        <taxon>Euteleostomi</taxon>
        <taxon>Mammalia</taxon>
        <taxon>Eutheria</taxon>
        <taxon>Laurasiatheria</taxon>
        <taxon>Artiodactyla</taxon>
        <taxon>Ruminantia</taxon>
        <taxon>Pecora</taxon>
        <taxon>Bovidae</taxon>
        <taxon>Caprinae</taxon>
        <taxon>Ovis</taxon>
    </lineage>
</organism>
<evidence type="ECO:0000313" key="24">
    <source>
        <dbReference type="EMBL" id="KAI4529696.1"/>
    </source>
</evidence>
<evidence type="ECO:0000256" key="13">
    <source>
        <dbReference type="ARBA" id="ARBA00023125"/>
    </source>
</evidence>
<accession>A0AAD4TN98</accession>
<dbReference type="GO" id="GO:0051607">
    <property type="term" value="P:defense response to virus"/>
    <property type="evidence" value="ECO:0007669"/>
    <property type="project" value="UniProtKB-KW"/>
</dbReference>
<evidence type="ECO:0000256" key="20">
    <source>
        <dbReference type="SAM" id="MobiDB-lite"/>
    </source>
</evidence>
<keyword evidence="10" id="KW-0832">Ubl conjugation</keyword>
<evidence type="ECO:0000256" key="6">
    <source>
        <dbReference type="ARBA" id="ARBA00022670"/>
    </source>
</evidence>
<dbReference type="InterPro" id="IPR016129">
    <property type="entry name" value="Caspase_his_AS"/>
</dbReference>
<reference evidence="24" key="1">
    <citation type="submission" date="2022-03" db="EMBL/GenBank/DDBJ databases">
        <title>Genomic analyses of argali, domestic sheep and their hybrids provide insights into chromosomal evolution, heterosis and genetic basis of agronomic traits.</title>
        <authorList>
            <person name="Li M."/>
        </authorList>
    </citation>
    <scope>NUCLEOTIDE SEQUENCE</scope>
    <source>
        <strain evidence="24">CAU-MHL-2022a</strain>
        <tissue evidence="24">Skin</tissue>
    </source>
</reference>
<dbReference type="GO" id="GO:0000978">
    <property type="term" value="F:RNA polymerase II cis-regulatory region sequence-specific DNA binding"/>
    <property type="evidence" value="ECO:0007669"/>
    <property type="project" value="TreeGrafter"/>
</dbReference>
<dbReference type="InterPro" id="IPR033139">
    <property type="entry name" value="Caspase_cys_AS"/>
</dbReference>
<dbReference type="PROSITE" id="PS50207">
    <property type="entry name" value="CASPASE_P10"/>
    <property type="match status" value="1"/>
</dbReference>
<keyword evidence="5" id="KW-1017">Isopeptide bond</keyword>
<evidence type="ECO:0000256" key="15">
    <source>
        <dbReference type="ARBA" id="ARBA00023159"/>
    </source>
</evidence>
<dbReference type="FunFam" id="3.40.50.1460:FF:000001">
    <property type="entry name" value="Caspase-3 preproprotein"/>
    <property type="match status" value="1"/>
</dbReference>
<keyword evidence="9" id="KW-0788">Thiol protease</keyword>
<evidence type="ECO:0000256" key="5">
    <source>
        <dbReference type="ARBA" id="ARBA00022499"/>
    </source>
</evidence>
<dbReference type="Gene3D" id="1.10.10.10">
    <property type="entry name" value="Winged helix-like DNA-binding domain superfamily/Winged helix DNA-binding domain"/>
    <property type="match status" value="1"/>
</dbReference>
<keyword evidence="13" id="KW-0238">DNA-binding</keyword>
<keyword evidence="17" id="KW-0539">Nucleus</keyword>
<keyword evidence="15" id="KW-0010">Activator</keyword>
<evidence type="ECO:0000256" key="9">
    <source>
        <dbReference type="ARBA" id="ARBA00022807"/>
    </source>
</evidence>
<evidence type="ECO:0000256" key="2">
    <source>
        <dbReference type="ARBA" id="ARBA00010134"/>
    </source>
</evidence>